<evidence type="ECO:0000313" key="1">
    <source>
        <dbReference type="EMBL" id="SDG72796.1"/>
    </source>
</evidence>
<dbReference type="AlphaFoldDB" id="A0A1G7WLL3"/>
<dbReference type="PANTHER" id="PTHR38031:SF1">
    <property type="entry name" value="SULFUR CARRIER PROTEIN CYSO"/>
    <property type="match status" value="1"/>
</dbReference>
<gene>
    <name evidence="1" type="ORF">SAMN05421505_10791</name>
</gene>
<accession>A0A1G7WLL3</accession>
<name>A0A1G7WLL3_9ACTN</name>
<dbReference type="RefSeq" id="WP_093170011.1">
    <property type="nucleotide sequence ID" value="NZ_FNCN01000007.1"/>
</dbReference>
<evidence type="ECO:0000313" key="2">
    <source>
        <dbReference type="Proteomes" id="UP000198923"/>
    </source>
</evidence>
<dbReference type="Gene3D" id="3.10.20.30">
    <property type="match status" value="1"/>
</dbReference>
<sequence>MSARPVMLVTFVLPSTLRHWVGDTSEVRVFAVADHRDTQPTLGGALDTLRRTHPSLEQRLRDDYGRIRRHINMFVCGENARRIGGLDCVLPPGAEVYVLPALA</sequence>
<dbReference type="Proteomes" id="UP000198923">
    <property type="component" value="Unassembled WGS sequence"/>
</dbReference>
<keyword evidence="2" id="KW-1185">Reference proteome</keyword>
<dbReference type="EMBL" id="FNCN01000007">
    <property type="protein sequence ID" value="SDG72796.1"/>
    <property type="molecule type" value="Genomic_DNA"/>
</dbReference>
<evidence type="ECO:0008006" key="3">
    <source>
        <dbReference type="Google" id="ProtNLM"/>
    </source>
</evidence>
<reference evidence="1 2" key="1">
    <citation type="submission" date="2016-10" db="EMBL/GenBank/DDBJ databases">
        <authorList>
            <person name="de Groot N.N."/>
        </authorList>
    </citation>
    <scope>NUCLEOTIDE SEQUENCE [LARGE SCALE GENOMIC DNA]</scope>
    <source>
        <strain evidence="1 2">CPCC 201354</strain>
    </source>
</reference>
<dbReference type="STRING" id="504805.SAMN05421505_10791"/>
<organism evidence="1 2">
    <name type="scientific">Sinosporangium album</name>
    <dbReference type="NCBI Taxonomy" id="504805"/>
    <lineage>
        <taxon>Bacteria</taxon>
        <taxon>Bacillati</taxon>
        <taxon>Actinomycetota</taxon>
        <taxon>Actinomycetes</taxon>
        <taxon>Streptosporangiales</taxon>
        <taxon>Streptosporangiaceae</taxon>
        <taxon>Sinosporangium</taxon>
    </lineage>
</organism>
<dbReference type="InterPro" id="IPR012675">
    <property type="entry name" value="Beta-grasp_dom_sf"/>
</dbReference>
<dbReference type="PANTHER" id="PTHR38031">
    <property type="entry name" value="SULFUR CARRIER PROTEIN SLR0821-RELATED"/>
    <property type="match status" value="1"/>
</dbReference>
<proteinExistence type="predicted"/>
<dbReference type="InterPro" id="IPR016155">
    <property type="entry name" value="Mopterin_synth/thiamin_S_b"/>
</dbReference>
<dbReference type="SUPFAM" id="SSF54285">
    <property type="entry name" value="MoaD/ThiS"/>
    <property type="match status" value="1"/>
</dbReference>
<protein>
    <recommendedName>
        <fullName evidence="3">Molybdopterin converting factor, small subunit</fullName>
    </recommendedName>
</protein>
<dbReference type="InterPro" id="IPR052045">
    <property type="entry name" value="Sulfur_Carrier/Prot_Modifier"/>
</dbReference>
<dbReference type="OrthoDB" id="9156098at2"/>